<dbReference type="InterPro" id="IPR003587">
    <property type="entry name" value="Hint_dom_N"/>
</dbReference>
<feature type="transmembrane region" description="Helical" evidence="9">
    <location>
        <begin position="39"/>
        <end position="66"/>
    </location>
</feature>
<dbReference type="SUPFAM" id="SSF51294">
    <property type="entry name" value="Hedgehog/intein (Hint) domain"/>
    <property type="match status" value="1"/>
</dbReference>
<dbReference type="InterPro" id="IPR025969">
    <property type="entry name" value="ABA_GPCR_dom"/>
</dbReference>
<dbReference type="Pfam" id="PF01079">
    <property type="entry name" value="Hint"/>
    <property type="match status" value="1"/>
</dbReference>
<dbReference type="Pfam" id="PF12430">
    <property type="entry name" value="ABA_GPCR"/>
    <property type="match status" value="1"/>
</dbReference>
<dbReference type="AlphaFoldDB" id="A0A818UA17"/>
<dbReference type="PANTHER" id="PTHR15948">
    <property type="entry name" value="G-PROTEIN COUPLED RECEPTOR 89-RELATED"/>
    <property type="match status" value="1"/>
</dbReference>
<dbReference type="Pfam" id="PF12537">
    <property type="entry name" value="GPHR_N"/>
    <property type="match status" value="1"/>
</dbReference>
<comment type="catalytic activity">
    <reaction evidence="8">
        <text>fluoride(in) = fluoride(out)</text>
        <dbReference type="Rhea" id="RHEA:76159"/>
        <dbReference type="ChEBI" id="CHEBI:17051"/>
    </reaction>
</comment>
<protein>
    <recommendedName>
        <fullName evidence="10">Hint domain-containing protein</fullName>
    </recommendedName>
</protein>
<feature type="transmembrane region" description="Helical" evidence="9">
    <location>
        <begin position="434"/>
        <end position="457"/>
    </location>
</feature>
<dbReference type="CDD" id="cd00081">
    <property type="entry name" value="Hint"/>
    <property type="match status" value="1"/>
</dbReference>
<reference evidence="11" key="1">
    <citation type="submission" date="2021-02" db="EMBL/GenBank/DDBJ databases">
        <authorList>
            <person name="Nowell W R."/>
        </authorList>
    </citation>
    <scope>NUCLEOTIDE SEQUENCE</scope>
</reference>
<dbReference type="GO" id="GO:0051452">
    <property type="term" value="P:intracellular pH reduction"/>
    <property type="evidence" value="ECO:0007669"/>
    <property type="project" value="TreeGrafter"/>
</dbReference>
<evidence type="ECO:0000256" key="1">
    <source>
        <dbReference type="ARBA" id="ARBA00004141"/>
    </source>
</evidence>
<comment type="catalytic activity">
    <reaction evidence="7">
        <text>bromide(in) = bromide(out)</text>
        <dbReference type="Rhea" id="RHEA:75383"/>
        <dbReference type="ChEBI" id="CHEBI:15858"/>
    </reaction>
</comment>
<evidence type="ECO:0000256" key="2">
    <source>
        <dbReference type="ARBA" id="ARBA00009478"/>
    </source>
</evidence>
<comment type="subcellular location">
    <subcellularLocation>
        <location evidence="1">Membrane</location>
        <topology evidence="1">Multi-pass membrane protein</topology>
    </subcellularLocation>
</comment>
<dbReference type="InterPro" id="IPR015672">
    <property type="entry name" value="GPHR/GTG"/>
</dbReference>
<comment type="catalytic activity">
    <reaction evidence="6">
        <text>iodide(out) = iodide(in)</text>
        <dbReference type="Rhea" id="RHEA:66324"/>
        <dbReference type="ChEBI" id="CHEBI:16382"/>
    </reaction>
</comment>
<evidence type="ECO:0000313" key="11">
    <source>
        <dbReference type="EMBL" id="CAF3690401.1"/>
    </source>
</evidence>
<dbReference type="EMBL" id="CAJOBD010000571">
    <property type="protein sequence ID" value="CAF3690401.1"/>
    <property type="molecule type" value="Genomic_DNA"/>
</dbReference>
<feature type="transmembrane region" description="Helical" evidence="9">
    <location>
        <begin position="6"/>
        <end position="27"/>
    </location>
</feature>
<evidence type="ECO:0000256" key="7">
    <source>
        <dbReference type="ARBA" id="ARBA00035085"/>
    </source>
</evidence>
<comment type="similarity">
    <text evidence="2">Belongs to the Golgi pH regulator (TC 1.A.38) family.</text>
</comment>
<dbReference type="GO" id="GO:0008308">
    <property type="term" value="F:voltage-gated monoatomic anion channel activity"/>
    <property type="evidence" value="ECO:0007669"/>
    <property type="project" value="TreeGrafter"/>
</dbReference>
<feature type="transmembrane region" description="Helical" evidence="9">
    <location>
        <begin position="354"/>
        <end position="378"/>
    </location>
</feature>
<feature type="domain" description="Hint" evidence="10">
    <location>
        <begin position="586"/>
        <end position="685"/>
    </location>
</feature>
<dbReference type="GO" id="GO:0032580">
    <property type="term" value="C:Golgi cisterna membrane"/>
    <property type="evidence" value="ECO:0007669"/>
    <property type="project" value="TreeGrafter"/>
</dbReference>
<accession>A0A818UA17</accession>
<dbReference type="PROSITE" id="PS50817">
    <property type="entry name" value="INTEIN_N_TER"/>
    <property type="match status" value="1"/>
</dbReference>
<comment type="caution">
    <text evidence="11">The sequence shown here is derived from an EMBL/GenBank/DDBJ whole genome shotgun (WGS) entry which is preliminary data.</text>
</comment>
<dbReference type="PANTHER" id="PTHR15948:SF0">
    <property type="entry name" value="GOLGI PH REGULATOR A-RELATED"/>
    <property type="match status" value="1"/>
</dbReference>
<proteinExistence type="inferred from homology"/>
<evidence type="ECO:0000256" key="4">
    <source>
        <dbReference type="ARBA" id="ARBA00022989"/>
    </source>
</evidence>
<evidence type="ECO:0000256" key="3">
    <source>
        <dbReference type="ARBA" id="ARBA00022692"/>
    </source>
</evidence>
<dbReference type="GO" id="GO:0016539">
    <property type="term" value="P:intein-mediated protein splicing"/>
    <property type="evidence" value="ECO:0007669"/>
    <property type="project" value="InterPro"/>
</dbReference>
<keyword evidence="4 9" id="KW-1133">Transmembrane helix</keyword>
<feature type="transmembrane region" description="Helical" evidence="9">
    <location>
        <begin position="390"/>
        <end position="414"/>
    </location>
</feature>
<dbReference type="Proteomes" id="UP000663836">
    <property type="component" value="Unassembled WGS sequence"/>
</dbReference>
<dbReference type="SMART" id="SM00306">
    <property type="entry name" value="HintN"/>
    <property type="match status" value="1"/>
</dbReference>
<dbReference type="InterPro" id="IPR036844">
    <property type="entry name" value="Hint_dom_sf"/>
</dbReference>
<evidence type="ECO:0000259" key="10">
    <source>
        <dbReference type="SMART" id="SM00306"/>
    </source>
</evidence>
<evidence type="ECO:0000313" key="12">
    <source>
        <dbReference type="Proteomes" id="UP000663836"/>
    </source>
</evidence>
<gene>
    <name evidence="11" type="ORF">JBS370_LOCUS8810</name>
</gene>
<evidence type="ECO:0000256" key="8">
    <source>
        <dbReference type="ARBA" id="ARBA00044702"/>
    </source>
</evidence>
<feature type="transmembrane region" description="Helical" evidence="9">
    <location>
        <begin position="147"/>
        <end position="168"/>
    </location>
</feature>
<feature type="transmembrane region" description="Helical" evidence="9">
    <location>
        <begin position="72"/>
        <end position="98"/>
    </location>
</feature>
<dbReference type="InterPro" id="IPR001767">
    <property type="entry name" value="Hedgehog_Hint"/>
</dbReference>
<organism evidence="11 12">
    <name type="scientific">Rotaria sordida</name>
    <dbReference type="NCBI Taxonomy" id="392033"/>
    <lineage>
        <taxon>Eukaryota</taxon>
        <taxon>Metazoa</taxon>
        <taxon>Spiralia</taxon>
        <taxon>Gnathifera</taxon>
        <taxon>Rotifera</taxon>
        <taxon>Eurotatoria</taxon>
        <taxon>Bdelloidea</taxon>
        <taxon>Philodinida</taxon>
        <taxon>Philodinidae</taxon>
        <taxon>Rotaria</taxon>
    </lineage>
</organism>
<name>A0A818UA17_9BILA</name>
<sequence>MSLLIDTIILIISEIVFFIGGYVFFVRQLSENYGVRNQIVILSFAVTFALSCMMFELIIFEILAVLELTSRYLHWLVGLYSMLFLLVFLIPFYIAYLLLNTIKIVRDFRLVLFFTLIAWCFYLYTFWKLGNPFPISNRHEFFSIEQCVSRVGIIGVTAMAILSGFGAVNCPYTYMTYFIKAVSDKDISDAQKRLKQVMEIVALKKKRIVTIEHENSLRAMASSFNSNNPWNYFRRTWNTCLTLQLTNQITSSYSNISLIKQDILTYEEIYSQLYNDFVDLQNIQQRIEYSKTFKGKYFHVLGHFFSLYCIWKIFISFINIIFNRVGKVDPVTKGIDLTIHYFNFEFDVQFYSQYISFILIGIIVVTSIRGLLITLTKFFYFISSSRSSNVIFLCLAQLMGMYFISSVLLIRMNMPAQYRQIISQGFGDLQFNFYHRWFDCIFLLSALFSIGILYLHYRSSQQSISLYDKNFEKEPMKMISLKFLFIIGILVTITYAQCPIAEDPKQILKCVQYVTSVLYGAIAKDLKIICQAAADVADCLSTELGACVAAEIGKAALNEAKRLAENCCPVINSTTCPIHTSTVSVGRCFAADSLVTLVNGKQKQIIELQSGDKILAYDDKTNKIIPTNVLTILDYQPNQYAVFKQLTTISGRQLSLTPSHLLPTDIHGYIMAKNIRIGMNIYIINDDGVLITETISNMIDIVKQGYIAPLTQQGTLIVNNIAASCYATIDNHNLAHTILAPMRWWYDLFGEIKGSNKIIGIHWFPNILYKMTTFLIPSIIQN</sequence>
<evidence type="ECO:0000256" key="6">
    <source>
        <dbReference type="ARBA" id="ARBA00024145"/>
    </source>
</evidence>
<keyword evidence="3 9" id="KW-0812">Transmembrane</keyword>
<evidence type="ECO:0000256" key="9">
    <source>
        <dbReference type="SAM" id="Phobius"/>
    </source>
</evidence>
<dbReference type="Gene3D" id="2.170.16.10">
    <property type="entry name" value="Hedgehog/Intein (Hint) domain"/>
    <property type="match status" value="1"/>
</dbReference>
<feature type="transmembrane region" description="Helical" evidence="9">
    <location>
        <begin position="300"/>
        <end position="322"/>
    </location>
</feature>
<dbReference type="GO" id="GO:0016540">
    <property type="term" value="P:protein autoprocessing"/>
    <property type="evidence" value="ECO:0007669"/>
    <property type="project" value="InterPro"/>
</dbReference>
<evidence type="ECO:0000256" key="5">
    <source>
        <dbReference type="ARBA" id="ARBA00023136"/>
    </source>
</evidence>
<keyword evidence="5 9" id="KW-0472">Membrane</keyword>
<feature type="transmembrane region" description="Helical" evidence="9">
    <location>
        <begin position="110"/>
        <end position="127"/>
    </location>
</feature>
<dbReference type="InterPro" id="IPR006141">
    <property type="entry name" value="Intein_N"/>
</dbReference>
<dbReference type="InterPro" id="IPR022535">
    <property type="entry name" value="Golgi_pH-regulator_cons_dom"/>
</dbReference>
<feature type="transmembrane region" description="Helical" evidence="9">
    <location>
        <begin position="478"/>
        <end position="496"/>
    </location>
</feature>